<reference evidence="1 2" key="1">
    <citation type="submission" date="2015-07" db="EMBL/GenBank/DDBJ databases">
        <authorList>
            <consortium name="Pathogen Informatics"/>
        </authorList>
    </citation>
    <scope>NUCLEOTIDE SEQUENCE [LARGE SCALE GENOMIC DNA]</scope>
    <source>
        <strain evidence="1 2">A51</strain>
    </source>
</reference>
<name>A0A655RIX2_VIBCL</name>
<dbReference type="AlphaFoldDB" id="A0A655RIX2"/>
<protein>
    <submittedName>
        <fullName evidence="1">Uncharacterized protein</fullName>
    </submittedName>
</protein>
<gene>
    <name evidence="1" type="ORF">ERS013165_03123</name>
</gene>
<evidence type="ECO:0000313" key="2">
    <source>
        <dbReference type="Proteomes" id="UP000044806"/>
    </source>
</evidence>
<proteinExistence type="predicted"/>
<dbReference type="EMBL" id="CWOW01000019">
    <property type="protein sequence ID" value="CSB02756.1"/>
    <property type="molecule type" value="Genomic_DNA"/>
</dbReference>
<dbReference type="Proteomes" id="UP000044806">
    <property type="component" value="Unassembled WGS sequence"/>
</dbReference>
<sequence length="72" mass="7892">MLEPFTGRSLMTVTSSPFFSSTPFTSRGFSASSSMPISAHLAVSSSRYIISSRSRAQPSVSEIRFSWRHATT</sequence>
<accession>A0A655RIX2</accession>
<evidence type="ECO:0000313" key="1">
    <source>
        <dbReference type="EMBL" id="CSB02756.1"/>
    </source>
</evidence>
<organism evidence="1 2">
    <name type="scientific">Vibrio cholerae</name>
    <dbReference type="NCBI Taxonomy" id="666"/>
    <lineage>
        <taxon>Bacteria</taxon>
        <taxon>Pseudomonadati</taxon>
        <taxon>Pseudomonadota</taxon>
        <taxon>Gammaproteobacteria</taxon>
        <taxon>Vibrionales</taxon>
        <taxon>Vibrionaceae</taxon>
        <taxon>Vibrio</taxon>
    </lineage>
</organism>